<dbReference type="Gene3D" id="3.30.559.30">
    <property type="entry name" value="Nonribosomal peptide synthetase, condensation domain"/>
    <property type="match status" value="1"/>
</dbReference>
<dbReference type="PANTHER" id="PTHR45527:SF14">
    <property type="entry name" value="PLIPASTATIN SYNTHASE SUBUNIT B"/>
    <property type="match status" value="1"/>
</dbReference>
<evidence type="ECO:0000259" key="1">
    <source>
        <dbReference type="Pfam" id="PF00501"/>
    </source>
</evidence>
<reference evidence="3 4" key="1">
    <citation type="submission" date="2020-09" db="EMBL/GenBank/DDBJ databases">
        <title>Biosynthesis of the nuclear factor of activated T cells inhibitor NFAT-133 and its congeners in Streptomyces pactum.</title>
        <authorList>
            <person name="Zhou W."/>
            <person name="Posri P."/>
            <person name="Abugrain M.E."/>
            <person name="Weisberg A.J."/>
            <person name="Chang J.H."/>
            <person name="Mahmud T."/>
        </authorList>
    </citation>
    <scope>NUCLEOTIDE SEQUENCE [LARGE SCALE GENOMIC DNA]</scope>
    <source>
        <strain evidence="3 4">ATCC 27456</strain>
    </source>
</reference>
<dbReference type="InterPro" id="IPR042099">
    <property type="entry name" value="ANL_N_sf"/>
</dbReference>
<evidence type="ECO:0000259" key="2">
    <source>
        <dbReference type="Pfam" id="PF00668"/>
    </source>
</evidence>
<dbReference type="Pfam" id="PF00668">
    <property type="entry name" value="Condensation"/>
    <property type="match status" value="1"/>
</dbReference>
<keyword evidence="4" id="KW-1185">Reference proteome</keyword>
<evidence type="ECO:0000313" key="4">
    <source>
        <dbReference type="Proteomes" id="UP000807371"/>
    </source>
</evidence>
<dbReference type="Gene3D" id="3.40.50.12780">
    <property type="entry name" value="N-terminal domain of ligase-like"/>
    <property type="match status" value="1"/>
</dbReference>
<feature type="domain" description="AMP-dependent synthetase/ligase" evidence="1">
    <location>
        <begin position="224"/>
        <end position="268"/>
    </location>
</feature>
<organism evidence="3 4">
    <name type="scientific">Streptomyces pactum</name>
    <dbReference type="NCBI Taxonomy" id="68249"/>
    <lineage>
        <taxon>Bacteria</taxon>
        <taxon>Bacillati</taxon>
        <taxon>Actinomycetota</taxon>
        <taxon>Actinomycetes</taxon>
        <taxon>Kitasatosporales</taxon>
        <taxon>Streptomycetaceae</taxon>
        <taxon>Streptomyces</taxon>
    </lineage>
</organism>
<dbReference type="PANTHER" id="PTHR45527">
    <property type="entry name" value="NONRIBOSOMAL PEPTIDE SYNTHETASE"/>
    <property type="match status" value="1"/>
</dbReference>
<sequence length="313" mass="34333">MLMVVQAGLAALLSRLGAGSDIPIGTPVAGRTDEALERLVGFFVNTLVLRVDTSGNPTFRELVAHVRRQSLDAYAHQDVPFEHLVDELRPSRSLAHHPLFQILLAWQDAPVAPLALPGLRARTEFVHTGTARMDLSVSLTAHHATDRTADGVEGIVEFSTDLFDRGTVRGLVERWERLLRAVVADPGMRIGAVELLGAEERRRLLSGWNDTVREVPEETLPRLFAAQVARTPGATAVVCGEERLTYAELDAAATELALRLRQLGVGGGRGGRSAGWGCWWSVRWSWSLRCWRWSRPAGCTCRWIPASPPRGCG</sequence>
<dbReference type="InterPro" id="IPR000873">
    <property type="entry name" value="AMP-dep_synth/lig_dom"/>
</dbReference>
<name>A0ABS0NSW4_9ACTN</name>
<gene>
    <name evidence="3" type="ORF">IHE55_26540</name>
</gene>
<dbReference type="InterPro" id="IPR001242">
    <property type="entry name" value="Condensation_dom"/>
</dbReference>
<dbReference type="InterPro" id="IPR023213">
    <property type="entry name" value="CAT-like_dom_sf"/>
</dbReference>
<dbReference type="Pfam" id="PF00501">
    <property type="entry name" value="AMP-binding"/>
    <property type="match status" value="1"/>
</dbReference>
<dbReference type="Proteomes" id="UP000807371">
    <property type="component" value="Unassembled WGS sequence"/>
</dbReference>
<dbReference type="EMBL" id="JACYXC010000001">
    <property type="protein sequence ID" value="MBH5338147.1"/>
    <property type="molecule type" value="Genomic_DNA"/>
</dbReference>
<dbReference type="Gene3D" id="3.30.559.10">
    <property type="entry name" value="Chloramphenicol acetyltransferase-like domain"/>
    <property type="match status" value="1"/>
</dbReference>
<evidence type="ECO:0000313" key="3">
    <source>
        <dbReference type="EMBL" id="MBH5338147.1"/>
    </source>
</evidence>
<dbReference type="SUPFAM" id="SSF56801">
    <property type="entry name" value="Acetyl-CoA synthetase-like"/>
    <property type="match status" value="1"/>
</dbReference>
<proteinExistence type="predicted"/>
<protein>
    <recommendedName>
        <fullName evidence="5">Condensation domain-containing protein</fullName>
    </recommendedName>
</protein>
<dbReference type="SUPFAM" id="SSF52777">
    <property type="entry name" value="CoA-dependent acyltransferases"/>
    <property type="match status" value="1"/>
</dbReference>
<evidence type="ECO:0008006" key="5">
    <source>
        <dbReference type="Google" id="ProtNLM"/>
    </source>
</evidence>
<feature type="domain" description="Condensation" evidence="2">
    <location>
        <begin position="1"/>
        <end position="205"/>
    </location>
</feature>
<comment type="caution">
    <text evidence="3">The sequence shown here is derived from an EMBL/GenBank/DDBJ whole genome shotgun (WGS) entry which is preliminary data.</text>
</comment>
<accession>A0ABS0NSW4</accession>